<dbReference type="CDD" id="cd00077">
    <property type="entry name" value="HDc"/>
    <property type="match status" value="1"/>
</dbReference>
<dbReference type="InterPro" id="IPR004087">
    <property type="entry name" value="KH_dom"/>
</dbReference>
<dbReference type="InterPro" id="IPR006675">
    <property type="entry name" value="HDIG_dom"/>
</dbReference>
<accession>A0A3B1C9Q5</accession>
<dbReference type="PANTHER" id="PTHR12826">
    <property type="entry name" value="RIBONUCLEASE Y"/>
    <property type="match status" value="1"/>
</dbReference>
<dbReference type="SMART" id="SM00322">
    <property type="entry name" value="KH"/>
    <property type="match status" value="1"/>
</dbReference>
<dbReference type="EMBL" id="UOGC01000091">
    <property type="protein sequence ID" value="VAX19590.1"/>
    <property type="molecule type" value="Genomic_DNA"/>
</dbReference>
<dbReference type="Pfam" id="PF01966">
    <property type="entry name" value="HD"/>
    <property type="match status" value="1"/>
</dbReference>
<dbReference type="HAMAP" id="MF_00335">
    <property type="entry name" value="RNase_Y"/>
    <property type="match status" value="1"/>
</dbReference>
<sequence length="521" mass="57900">MDGIISILATLVLGVAFGAVVGFFLKKSGADAKSREAEAEAEKLLTLAKKDSANILKEAELTAKETALKAKTEGEQAVTERKRELDEFERRLLHREGMLDKKADQADRREEELSKKDLTLNETRSALAKKEEEVSRTLLTHISKLEEISGMTSTEAKEELKTGLVNTARIEAAGTVKKLEEKARKGAEEEARQLVSQSIQRISNDMVAENTVSIVDLPSEEMKGRIIGREGRNIRSLEVATGVDLIIDDTPNAVILSCFNPVKREVARLTLMRLIKDGRIHPGRIEDTVEKVTKEVNAKIREVGEHACDELGLDGIHPEIVKLLGRLKYRTSYSQNVLNHSVEVALLAGMMAAELGQNQKLARRAGLLHDIGKAVDQDMEGTHVQIGADLARKYNEHKVVINSILSHHEDEPPESIIAELVSAADTLSASRPGARREMLQNYIKRMRKLEEIGDSFEGVDRTYAIQAGREVRVVVEPSAIHDNEAFFLAKDIAQKIQDEMVYPGEIKVTVIRETRITDFAR</sequence>
<dbReference type="GO" id="GO:0016020">
    <property type="term" value="C:membrane"/>
    <property type="evidence" value="ECO:0007669"/>
    <property type="project" value="InterPro"/>
</dbReference>
<protein>
    <submittedName>
        <fullName evidence="6">Ribonuclease Y</fullName>
    </submittedName>
</protein>
<dbReference type="GO" id="GO:0016787">
    <property type="term" value="F:hydrolase activity"/>
    <property type="evidence" value="ECO:0007669"/>
    <property type="project" value="UniProtKB-KW"/>
</dbReference>
<keyword evidence="4" id="KW-0694">RNA-binding</keyword>
<dbReference type="PANTHER" id="PTHR12826:SF15">
    <property type="entry name" value="RIBONUCLEASE Y"/>
    <property type="match status" value="1"/>
</dbReference>
<evidence type="ECO:0000256" key="1">
    <source>
        <dbReference type="ARBA" id="ARBA00022722"/>
    </source>
</evidence>
<evidence type="ECO:0000256" key="3">
    <source>
        <dbReference type="ARBA" id="ARBA00022801"/>
    </source>
</evidence>
<dbReference type="Pfam" id="PF12072">
    <property type="entry name" value="RNase_Y_N"/>
    <property type="match status" value="1"/>
</dbReference>
<dbReference type="InterPro" id="IPR017705">
    <property type="entry name" value="Ribonuclease_Y"/>
</dbReference>
<dbReference type="InterPro" id="IPR006674">
    <property type="entry name" value="HD_domain"/>
</dbReference>
<dbReference type="PROSITE" id="PS51831">
    <property type="entry name" value="HD"/>
    <property type="match status" value="1"/>
</dbReference>
<keyword evidence="3" id="KW-0378">Hydrolase</keyword>
<dbReference type="CDD" id="cd22431">
    <property type="entry name" value="KH-I_RNaseY"/>
    <property type="match status" value="1"/>
</dbReference>
<evidence type="ECO:0000259" key="5">
    <source>
        <dbReference type="PROSITE" id="PS51831"/>
    </source>
</evidence>
<dbReference type="FunFam" id="1.10.3210.10:FF:000022">
    <property type="entry name" value="Ribonuclease Y"/>
    <property type="match status" value="1"/>
</dbReference>
<dbReference type="Pfam" id="PF00013">
    <property type="entry name" value="KH_1"/>
    <property type="match status" value="1"/>
</dbReference>
<evidence type="ECO:0000313" key="6">
    <source>
        <dbReference type="EMBL" id="VAX19590.1"/>
    </source>
</evidence>
<dbReference type="GO" id="GO:0006402">
    <property type="term" value="P:mRNA catabolic process"/>
    <property type="evidence" value="ECO:0007669"/>
    <property type="project" value="InterPro"/>
</dbReference>
<evidence type="ECO:0000256" key="2">
    <source>
        <dbReference type="ARBA" id="ARBA00022759"/>
    </source>
</evidence>
<dbReference type="InterPro" id="IPR036612">
    <property type="entry name" value="KH_dom_type_1_sf"/>
</dbReference>
<reference evidence="6" key="1">
    <citation type="submission" date="2018-06" db="EMBL/GenBank/DDBJ databases">
        <authorList>
            <person name="Zhirakovskaya E."/>
        </authorList>
    </citation>
    <scope>NUCLEOTIDE SEQUENCE</scope>
</reference>
<dbReference type="SUPFAM" id="SSF54791">
    <property type="entry name" value="Eukaryotic type KH-domain (KH-domain type I)"/>
    <property type="match status" value="1"/>
</dbReference>
<proteinExistence type="inferred from homology"/>
<feature type="domain" description="HD" evidence="5">
    <location>
        <begin position="337"/>
        <end position="430"/>
    </location>
</feature>
<dbReference type="InterPro" id="IPR022711">
    <property type="entry name" value="RNase_Y_N"/>
</dbReference>
<dbReference type="GO" id="GO:0003723">
    <property type="term" value="F:RNA binding"/>
    <property type="evidence" value="ECO:0007669"/>
    <property type="project" value="UniProtKB-KW"/>
</dbReference>
<dbReference type="NCBIfam" id="TIGR03319">
    <property type="entry name" value="RNase_Y"/>
    <property type="match status" value="1"/>
</dbReference>
<keyword evidence="1" id="KW-0540">Nuclease</keyword>
<dbReference type="InterPro" id="IPR003607">
    <property type="entry name" value="HD/PDEase_dom"/>
</dbReference>
<dbReference type="SMART" id="SM00471">
    <property type="entry name" value="HDc"/>
    <property type="match status" value="1"/>
</dbReference>
<dbReference type="GO" id="GO:0004519">
    <property type="term" value="F:endonuclease activity"/>
    <property type="evidence" value="ECO:0007669"/>
    <property type="project" value="UniProtKB-KW"/>
</dbReference>
<dbReference type="PROSITE" id="PS50084">
    <property type="entry name" value="KH_TYPE_1"/>
    <property type="match status" value="1"/>
</dbReference>
<dbReference type="NCBIfam" id="TIGR00277">
    <property type="entry name" value="HDIG"/>
    <property type="match status" value="1"/>
</dbReference>
<gene>
    <name evidence="6" type="ORF">MNBD_NITROSPINAE01-196</name>
</gene>
<dbReference type="InterPro" id="IPR004088">
    <property type="entry name" value="KH_dom_type_1"/>
</dbReference>
<dbReference type="AlphaFoldDB" id="A0A3B1C9Q5"/>
<dbReference type="Gene3D" id="1.10.3210.10">
    <property type="entry name" value="Hypothetical protein af1432"/>
    <property type="match status" value="1"/>
</dbReference>
<organism evidence="6">
    <name type="scientific">hydrothermal vent metagenome</name>
    <dbReference type="NCBI Taxonomy" id="652676"/>
    <lineage>
        <taxon>unclassified sequences</taxon>
        <taxon>metagenomes</taxon>
        <taxon>ecological metagenomes</taxon>
    </lineage>
</organism>
<evidence type="ECO:0000256" key="4">
    <source>
        <dbReference type="ARBA" id="ARBA00022884"/>
    </source>
</evidence>
<keyword evidence="2" id="KW-0255">Endonuclease</keyword>
<name>A0A3B1C9Q5_9ZZZZ</name>
<dbReference type="SUPFAM" id="SSF109604">
    <property type="entry name" value="HD-domain/PDEase-like"/>
    <property type="match status" value="1"/>
</dbReference>